<name>A0A383CHX0_9ZZZZ</name>
<organism evidence="1">
    <name type="scientific">marine metagenome</name>
    <dbReference type="NCBI Taxonomy" id="408172"/>
    <lineage>
        <taxon>unclassified sequences</taxon>
        <taxon>metagenomes</taxon>
        <taxon>ecological metagenomes</taxon>
    </lineage>
</organism>
<evidence type="ECO:0000313" key="1">
    <source>
        <dbReference type="EMBL" id="SVE31967.1"/>
    </source>
</evidence>
<reference evidence="1" key="1">
    <citation type="submission" date="2018-05" db="EMBL/GenBank/DDBJ databases">
        <authorList>
            <person name="Lanie J.A."/>
            <person name="Ng W.-L."/>
            <person name="Kazmierczak K.M."/>
            <person name="Andrzejewski T.M."/>
            <person name="Davidsen T.M."/>
            <person name="Wayne K.J."/>
            <person name="Tettelin H."/>
            <person name="Glass J.I."/>
            <person name="Rusch D."/>
            <person name="Podicherti R."/>
            <person name="Tsui H.-C.T."/>
            <person name="Winkler M.E."/>
        </authorList>
    </citation>
    <scope>NUCLEOTIDE SEQUENCE</scope>
</reference>
<accession>A0A383CHX0</accession>
<dbReference type="EMBL" id="UINC01209102">
    <property type="protein sequence ID" value="SVE31967.1"/>
    <property type="molecule type" value="Genomic_DNA"/>
</dbReference>
<feature type="non-terminal residue" evidence="1">
    <location>
        <position position="74"/>
    </location>
</feature>
<proteinExistence type="predicted"/>
<sequence length="74" mass="7963">MRLVTLVVAGLLVAESPVFAQESLQLSGWADGIRMPEAPDLNPDPRIVEINLEARVETFVVEPGLTVEAGTYNG</sequence>
<dbReference type="AlphaFoldDB" id="A0A383CHX0"/>
<gene>
    <name evidence="1" type="ORF">METZ01_LOCUS484821</name>
</gene>
<protein>
    <submittedName>
        <fullName evidence="1">Uncharacterized protein</fullName>
    </submittedName>
</protein>